<dbReference type="PROSITE" id="PS51257">
    <property type="entry name" value="PROKAR_LIPOPROTEIN"/>
    <property type="match status" value="1"/>
</dbReference>
<dbReference type="EMBL" id="JBHTHZ010000005">
    <property type="protein sequence ID" value="MFD0793629.1"/>
    <property type="molecule type" value="Genomic_DNA"/>
</dbReference>
<keyword evidence="3" id="KW-0732">Signal</keyword>
<evidence type="ECO:0000259" key="7">
    <source>
        <dbReference type="Pfam" id="PF14322"/>
    </source>
</evidence>
<dbReference type="Pfam" id="PF07980">
    <property type="entry name" value="SusD_RagB"/>
    <property type="match status" value="1"/>
</dbReference>
<evidence type="ECO:0000256" key="5">
    <source>
        <dbReference type="ARBA" id="ARBA00023237"/>
    </source>
</evidence>
<comment type="subcellular location">
    <subcellularLocation>
        <location evidence="1">Cell outer membrane</location>
    </subcellularLocation>
</comment>
<keyword evidence="9" id="KW-1185">Reference proteome</keyword>
<dbReference type="InterPro" id="IPR011990">
    <property type="entry name" value="TPR-like_helical_dom_sf"/>
</dbReference>
<organism evidence="8 9">
    <name type="scientific">Mucilaginibacter litoreus</name>
    <dbReference type="NCBI Taxonomy" id="1048221"/>
    <lineage>
        <taxon>Bacteria</taxon>
        <taxon>Pseudomonadati</taxon>
        <taxon>Bacteroidota</taxon>
        <taxon>Sphingobacteriia</taxon>
        <taxon>Sphingobacteriales</taxon>
        <taxon>Sphingobacteriaceae</taxon>
        <taxon>Mucilaginibacter</taxon>
    </lineage>
</organism>
<sequence>MKKIKYIALIVAATSFTACRKQLEEKPYGFLSTANFYKTEADANSALIYAYSILPDLDYYSRNFITLTEAPTEDIEIAAGKSADNVLLDKLSATPVNATLRPGFQLPYVGANRANLVITYVPQITSMPEAARNEIVGEAYTLRALHYFNLVRLFGAVPMHLEPVDDPSKTNLPKSSIQAIYNQIIDDLTKASGMMDQVRRLGRVNQVGAWGLLSKVYLTLASAKASNSPGYDFVTNADEMYARAKEYAGKVVNEQTVYGLDPVLVDIYDVNKKNGPEHILDASADRTGTNEGLYSKLPKMFMPNLNFKLPNGVFVPGGFNEFLTEPALYNSFDNNDKRKTELIISTIYDVGSGNSGTGPTQNLSITDSYTRPFSNKFNDSGWQAGDQTSCSTPIIRYSDILLVYAEACGPTTEGYNAVNAIRKRAGLGNLPPSLSVQQFRDAVLQERSWELCFEGQRLFDLRRTHNMENILVDKYGKTITGDAYFFSIPQSEVDRNPNLNDNN</sequence>
<dbReference type="Pfam" id="PF14322">
    <property type="entry name" value="SusD-like_3"/>
    <property type="match status" value="1"/>
</dbReference>
<dbReference type="Gene3D" id="1.25.40.390">
    <property type="match status" value="1"/>
</dbReference>
<dbReference type="InterPro" id="IPR012944">
    <property type="entry name" value="SusD_RagB_dom"/>
</dbReference>
<evidence type="ECO:0000313" key="8">
    <source>
        <dbReference type="EMBL" id="MFD0793629.1"/>
    </source>
</evidence>
<dbReference type="SUPFAM" id="SSF48452">
    <property type="entry name" value="TPR-like"/>
    <property type="match status" value="1"/>
</dbReference>
<feature type="domain" description="SusD-like N-terminal" evidence="7">
    <location>
        <begin position="93"/>
        <end position="218"/>
    </location>
</feature>
<dbReference type="RefSeq" id="WP_377113706.1">
    <property type="nucleotide sequence ID" value="NZ_JBHTHZ010000005.1"/>
</dbReference>
<dbReference type="Proteomes" id="UP001597010">
    <property type="component" value="Unassembled WGS sequence"/>
</dbReference>
<evidence type="ECO:0000259" key="6">
    <source>
        <dbReference type="Pfam" id="PF07980"/>
    </source>
</evidence>
<evidence type="ECO:0000256" key="1">
    <source>
        <dbReference type="ARBA" id="ARBA00004442"/>
    </source>
</evidence>
<evidence type="ECO:0000313" key="9">
    <source>
        <dbReference type="Proteomes" id="UP001597010"/>
    </source>
</evidence>
<feature type="domain" description="RagB/SusD" evidence="6">
    <location>
        <begin position="330"/>
        <end position="502"/>
    </location>
</feature>
<keyword evidence="5" id="KW-0998">Cell outer membrane</keyword>
<proteinExistence type="inferred from homology"/>
<accession>A0ABW3ARY4</accession>
<evidence type="ECO:0000256" key="4">
    <source>
        <dbReference type="ARBA" id="ARBA00023136"/>
    </source>
</evidence>
<gene>
    <name evidence="8" type="ORF">ACFQZX_08365</name>
</gene>
<evidence type="ECO:0000256" key="3">
    <source>
        <dbReference type="ARBA" id="ARBA00022729"/>
    </source>
</evidence>
<protein>
    <submittedName>
        <fullName evidence="8">RagB/SusD family nutrient uptake outer membrane protein</fullName>
    </submittedName>
</protein>
<evidence type="ECO:0000256" key="2">
    <source>
        <dbReference type="ARBA" id="ARBA00006275"/>
    </source>
</evidence>
<comment type="similarity">
    <text evidence="2">Belongs to the SusD family.</text>
</comment>
<keyword evidence="4" id="KW-0472">Membrane</keyword>
<dbReference type="InterPro" id="IPR033985">
    <property type="entry name" value="SusD-like_N"/>
</dbReference>
<reference evidence="9" key="1">
    <citation type="journal article" date="2019" name="Int. J. Syst. Evol. Microbiol.">
        <title>The Global Catalogue of Microorganisms (GCM) 10K type strain sequencing project: providing services to taxonomists for standard genome sequencing and annotation.</title>
        <authorList>
            <consortium name="The Broad Institute Genomics Platform"/>
            <consortium name="The Broad Institute Genome Sequencing Center for Infectious Disease"/>
            <person name="Wu L."/>
            <person name="Ma J."/>
        </authorList>
    </citation>
    <scope>NUCLEOTIDE SEQUENCE [LARGE SCALE GENOMIC DNA]</scope>
    <source>
        <strain evidence="9">CCUG 61484</strain>
    </source>
</reference>
<comment type="caution">
    <text evidence="8">The sequence shown here is derived from an EMBL/GenBank/DDBJ whole genome shotgun (WGS) entry which is preliminary data.</text>
</comment>
<name>A0ABW3ARY4_9SPHI</name>